<sequence length="320" mass="35096">MAPRRRSTRKQKQRGRITRKQRQGGKKVLDVRSKKMIANFENLLGRGPLTLVFIYADWCGACHRFRDEVWSPLTQLKDATMNRASIREDMIAGTSLANVERKFYPTLLLVGKDKKPATFVDENGASTPAMPRKPTLNEDKESLTALVNSPTPLLPAVAPSAAVVSTAVQEEMNLEASMSAPSKPSTAVQEEMNLENSMERNTGTLAQPAYSIQPINSLKRQNQTPSDSMNDEPEAEPEESISLGRSPFVNKSAAPSFAATMPSSKMPPDIGADLVASQNRKNPALVGGGKSTGSRLLEAIKNQTRSLKSLLRLRNTRSRH</sequence>
<name>A0A6C0KBQ1_9ZZZZ</name>
<dbReference type="EMBL" id="MN740831">
    <property type="protein sequence ID" value="QHU14127.1"/>
    <property type="molecule type" value="Genomic_DNA"/>
</dbReference>
<reference evidence="3" key="1">
    <citation type="journal article" date="2020" name="Nature">
        <title>Giant virus diversity and host interactions through global metagenomics.</title>
        <authorList>
            <person name="Schulz F."/>
            <person name="Roux S."/>
            <person name="Paez-Espino D."/>
            <person name="Jungbluth S."/>
            <person name="Walsh D.A."/>
            <person name="Denef V.J."/>
            <person name="McMahon K.D."/>
            <person name="Konstantinidis K.T."/>
            <person name="Eloe-Fadrosh E.A."/>
            <person name="Kyrpides N.C."/>
            <person name="Woyke T."/>
        </authorList>
    </citation>
    <scope>NUCLEOTIDE SEQUENCE</scope>
    <source>
        <strain evidence="3">GVMAG-S-1101182-85</strain>
    </source>
</reference>
<dbReference type="Gene3D" id="3.40.30.10">
    <property type="entry name" value="Glutaredoxin"/>
    <property type="match status" value="1"/>
</dbReference>
<evidence type="ECO:0000256" key="1">
    <source>
        <dbReference type="SAM" id="MobiDB-lite"/>
    </source>
</evidence>
<protein>
    <recommendedName>
        <fullName evidence="2">Thioredoxin domain-containing protein</fullName>
    </recommendedName>
</protein>
<dbReference type="PROSITE" id="PS00194">
    <property type="entry name" value="THIOREDOXIN_1"/>
    <property type="match status" value="1"/>
</dbReference>
<feature type="compositionally biased region" description="Polar residues" evidence="1">
    <location>
        <begin position="214"/>
        <end position="228"/>
    </location>
</feature>
<dbReference type="CDD" id="cd02961">
    <property type="entry name" value="PDI_a_family"/>
    <property type="match status" value="1"/>
</dbReference>
<evidence type="ECO:0000259" key="2">
    <source>
        <dbReference type="Pfam" id="PF00085"/>
    </source>
</evidence>
<feature type="region of interest" description="Disordered" evidence="1">
    <location>
        <begin position="1"/>
        <end position="25"/>
    </location>
</feature>
<feature type="compositionally biased region" description="Acidic residues" evidence="1">
    <location>
        <begin position="229"/>
        <end position="239"/>
    </location>
</feature>
<organism evidence="3">
    <name type="scientific">viral metagenome</name>
    <dbReference type="NCBI Taxonomy" id="1070528"/>
    <lineage>
        <taxon>unclassified sequences</taxon>
        <taxon>metagenomes</taxon>
        <taxon>organismal metagenomes</taxon>
    </lineage>
</organism>
<proteinExistence type="predicted"/>
<feature type="region of interest" description="Disordered" evidence="1">
    <location>
        <begin position="214"/>
        <end position="248"/>
    </location>
</feature>
<dbReference type="InterPro" id="IPR017937">
    <property type="entry name" value="Thioredoxin_CS"/>
</dbReference>
<dbReference type="SUPFAM" id="SSF52833">
    <property type="entry name" value="Thioredoxin-like"/>
    <property type="match status" value="1"/>
</dbReference>
<dbReference type="InterPro" id="IPR013766">
    <property type="entry name" value="Thioredoxin_domain"/>
</dbReference>
<evidence type="ECO:0000313" key="3">
    <source>
        <dbReference type="EMBL" id="QHU14127.1"/>
    </source>
</evidence>
<dbReference type="InterPro" id="IPR036249">
    <property type="entry name" value="Thioredoxin-like_sf"/>
</dbReference>
<dbReference type="Pfam" id="PF00085">
    <property type="entry name" value="Thioredoxin"/>
    <property type="match status" value="1"/>
</dbReference>
<feature type="domain" description="Thioredoxin" evidence="2">
    <location>
        <begin position="38"/>
        <end position="123"/>
    </location>
</feature>
<dbReference type="AlphaFoldDB" id="A0A6C0KBQ1"/>
<accession>A0A6C0KBQ1</accession>